<dbReference type="AlphaFoldDB" id="A0A5B8VUY4"/>
<keyword evidence="2" id="KW-1185">Reference proteome</keyword>
<dbReference type="KEGG" id="agi:FSB73_22205"/>
<reference evidence="1 2" key="1">
    <citation type="journal article" date="2017" name="Int. J. Syst. Evol. Microbiol.">
        <title>Arachidicoccus ginsenosidivorans sp. nov., with ginsenoside-converting activity isolated from ginseng cultivating soil.</title>
        <authorList>
            <person name="Siddiqi M.Z."/>
            <person name="Aslam Z."/>
            <person name="Im W.T."/>
        </authorList>
    </citation>
    <scope>NUCLEOTIDE SEQUENCE [LARGE SCALE GENOMIC DNA]</scope>
    <source>
        <strain evidence="1 2">Gsoil 809</strain>
    </source>
</reference>
<dbReference type="SUPFAM" id="SSF48452">
    <property type="entry name" value="TPR-like"/>
    <property type="match status" value="1"/>
</dbReference>
<gene>
    <name evidence="1" type="ORF">FSB73_22205</name>
</gene>
<dbReference type="EMBL" id="CP042434">
    <property type="protein sequence ID" value="QEC73978.1"/>
    <property type="molecule type" value="Genomic_DNA"/>
</dbReference>
<dbReference type="Gene3D" id="1.25.40.10">
    <property type="entry name" value="Tetratricopeptide repeat domain"/>
    <property type="match status" value="1"/>
</dbReference>
<sequence length="128" mass="14603">MDPYYEYLSVLEKSPANKEALNNVINMAISRNMNQEALVWIDKALRISPNDKDLLAQKQNLLEKGGRYGQAAAIAAKLMYINPSTFTKQTYFDLELKRARDFAVQGLYDSAEVVYQTVLRIEPNNNKP</sequence>
<evidence type="ECO:0000313" key="2">
    <source>
        <dbReference type="Proteomes" id="UP000321291"/>
    </source>
</evidence>
<organism evidence="1 2">
    <name type="scientific">Arachidicoccus ginsenosidivorans</name>
    <dbReference type="NCBI Taxonomy" id="496057"/>
    <lineage>
        <taxon>Bacteria</taxon>
        <taxon>Pseudomonadati</taxon>
        <taxon>Bacteroidota</taxon>
        <taxon>Chitinophagia</taxon>
        <taxon>Chitinophagales</taxon>
        <taxon>Chitinophagaceae</taxon>
        <taxon>Arachidicoccus</taxon>
    </lineage>
</organism>
<protein>
    <submittedName>
        <fullName evidence="1">Uncharacterized protein</fullName>
    </submittedName>
</protein>
<dbReference type="Proteomes" id="UP000321291">
    <property type="component" value="Chromosome"/>
</dbReference>
<accession>A0A5B8VUY4</accession>
<evidence type="ECO:0000313" key="1">
    <source>
        <dbReference type="EMBL" id="QEC73978.1"/>
    </source>
</evidence>
<dbReference type="RefSeq" id="WP_146787434.1">
    <property type="nucleotide sequence ID" value="NZ_CP042434.1"/>
</dbReference>
<dbReference type="InterPro" id="IPR011990">
    <property type="entry name" value="TPR-like_helical_dom_sf"/>
</dbReference>
<proteinExistence type="predicted"/>
<dbReference type="OrthoDB" id="691989at2"/>
<name>A0A5B8VUY4_9BACT</name>